<dbReference type="SUPFAM" id="SSF51905">
    <property type="entry name" value="FAD/NAD(P)-binding domain"/>
    <property type="match status" value="1"/>
</dbReference>
<dbReference type="PANTHER" id="PTHR43734">
    <property type="entry name" value="PHYTOENE DESATURASE"/>
    <property type="match status" value="1"/>
</dbReference>
<dbReference type="RefSeq" id="WP_091411515.1">
    <property type="nucleotide sequence ID" value="NZ_LT629749.1"/>
</dbReference>
<protein>
    <submittedName>
        <fullName evidence="1">Phytoene dehydrogenase-related protein</fullName>
    </submittedName>
</protein>
<dbReference type="EMBL" id="LT629749">
    <property type="protein sequence ID" value="SDS28795.1"/>
    <property type="molecule type" value="Genomic_DNA"/>
</dbReference>
<dbReference type="Gene3D" id="3.40.50.720">
    <property type="entry name" value="NAD(P)-binding Rossmann-like Domain"/>
    <property type="match status" value="1"/>
</dbReference>
<dbReference type="Proteomes" id="UP000199092">
    <property type="component" value="Chromosome I"/>
</dbReference>
<proteinExistence type="predicted"/>
<dbReference type="AlphaFoldDB" id="A0A1H1QZV3"/>
<dbReference type="PRINTS" id="PR00420">
    <property type="entry name" value="RNGMNOXGNASE"/>
</dbReference>
<dbReference type="STRING" id="546871.SAMN04488543_1442"/>
<reference evidence="1 2" key="1">
    <citation type="submission" date="2016-10" db="EMBL/GenBank/DDBJ databases">
        <authorList>
            <person name="de Groot N.N."/>
        </authorList>
    </citation>
    <scope>NUCLEOTIDE SEQUENCE [LARGE SCALE GENOMIC DNA]</scope>
    <source>
        <strain evidence="1 2">DSM 21741</strain>
    </source>
</reference>
<dbReference type="PANTHER" id="PTHR43734:SF1">
    <property type="entry name" value="PHYTOENE DESATURASE"/>
    <property type="match status" value="1"/>
</dbReference>
<name>A0A1H1QZV3_9ACTN</name>
<organism evidence="1 2">
    <name type="scientific">Friedmanniella luteola</name>
    <dbReference type="NCBI Taxonomy" id="546871"/>
    <lineage>
        <taxon>Bacteria</taxon>
        <taxon>Bacillati</taxon>
        <taxon>Actinomycetota</taxon>
        <taxon>Actinomycetes</taxon>
        <taxon>Propionibacteriales</taxon>
        <taxon>Nocardioidaceae</taxon>
        <taxon>Friedmanniella</taxon>
    </lineage>
</organism>
<dbReference type="OrthoDB" id="5501831at2"/>
<gene>
    <name evidence="1" type="ORF">SAMN04488543_1442</name>
</gene>
<dbReference type="InterPro" id="IPR036188">
    <property type="entry name" value="FAD/NAD-bd_sf"/>
</dbReference>
<evidence type="ECO:0000313" key="1">
    <source>
        <dbReference type="EMBL" id="SDS28795.1"/>
    </source>
</evidence>
<dbReference type="Pfam" id="PF13450">
    <property type="entry name" value="NAD_binding_8"/>
    <property type="match status" value="1"/>
</dbReference>
<keyword evidence="2" id="KW-1185">Reference proteome</keyword>
<accession>A0A1H1QZV3</accession>
<evidence type="ECO:0000313" key="2">
    <source>
        <dbReference type="Proteomes" id="UP000199092"/>
    </source>
</evidence>
<sequence>MELQVVGGGLAGLIAAVEAAERGARVRLVEAHTELGGRARASSPPHVAHEGPHVLYRDGPTWAWLTRRQLVGGTSGVPVRALNRFWFRRAGRLRRVPPRGLLQVLAARGPAPVERSFAAWAGDRWGPARAAEAAAASGVATYHHDPGSLSARFVQERLQRAFGFPAQAVYVHGGWPVLVERLAAAARQRGVQIETGRRVTVLPRGGPVVLAVPLASARLLLGDDGLRQPSGATALVDVGVGASRGDAFVVSDIDTGGWLERFSLPDPSLVPPGESLVQAQVPFGPDDRREVALGRVETLLDAGVPGWRRRLTWRRDALARGRTGAVDLPGRTWRDRPAVDRGGDVFLAGDEVAAPGMLSEVSCTSAVAAVDAALSRARLP</sequence>